<keyword evidence="4 7" id="KW-0413">Isomerase</keyword>
<reference evidence="7" key="1">
    <citation type="submission" date="2018-06" db="EMBL/GenBank/DDBJ databases">
        <authorList>
            <person name="Zhirakovskaya E."/>
        </authorList>
    </citation>
    <scope>NUCLEOTIDE SEQUENCE</scope>
</reference>
<dbReference type="Gene3D" id="3.40.50.720">
    <property type="entry name" value="NAD(P)-binding Rossmann-like Domain"/>
    <property type="match status" value="1"/>
</dbReference>
<dbReference type="PANTHER" id="PTHR43725">
    <property type="entry name" value="UDP-GLUCOSE 4-EPIMERASE"/>
    <property type="match status" value="1"/>
</dbReference>
<evidence type="ECO:0000313" key="7">
    <source>
        <dbReference type="EMBL" id="VAX38474.1"/>
    </source>
</evidence>
<feature type="domain" description="NAD-dependent epimerase/dehydratase" evidence="6">
    <location>
        <begin position="3"/>
        <end position="252"/>
    </location>
</feature>
<evidence type="ECO:0000256" key="1">
    <source>
        <dbReference type="ARBA" id="ARBA00001911"/>
    </source>
</evidence>
<dbReference type="GO" id="GO:0003978">
    <property type="term" value="F:UDP-glucose 4-epimerase activity"/>
    <property type="evidence" value="ECO:0007669"/>
    <property type="project" value="UniProtKB-EC"/>
</dbReference>
<comment type="similarity">
    <text evidence="2">Belongs to the NAD(P)-dependent epimerase/dehydratase family.</text>
</comment>
<dbReference type="GO" id="GO:0006012">
    <property type="term" value="P:galactose metabolic process"/>
    <property type="evidence" value="ECO:0007669"/>
    <property type="project" value="InterPro"/>
</dbReference>
<dbReference type="SUPFAM" id="SSF51735">
    <property type="entry name" value="NAD(P)-binding Rossmann-fold domains"/>
    <property type="match status" value="1"/>
</dbReference>
<keyword evidence="3" id="KW-0520">NAD</keyword>
<keyword evidence="5" id="KW-0119">Carbohydrate metabolism</keyword>
<comment type="cofactor">
    <cofactor evidence="1">
        <name>NAD(+)</name>
        <dbReference type="ChEBI" id="CHEBI:57540"/>
    </cofactor>
</comment>
<evidence type="ECO:0000256" key="3">
    <source>
        <dbReference type="ARBA" id="ARBA00023027"/>
    </source>
</evidence>
<sequence>MTVMITGGAGYIGSHMVKQLLEAGRNVVVVDNLSRGNRSALPEDIPFYKVDISEVDDVAEIMQSHLVSQVIHFAALAYVGESVEKPLPYYANNTAGTVCLLQAMQMANVQQLVFSSTCATYGTPENLPIVETSPQSPINPYGWSKLFIEQILRDMIAVDEKFAAIGLRYFNVAGCSADGSLGEEHSPETHIIPLLLQVALGERQQFMIFGDDYPTEDGTCVRDFIHVEDICSAHLLALNKLKQGEINFYNLGIGRGYSLQEVIDSVKRVTGCDIPTRIDSRRPGDPPVLYASAQLAQRELGWTPRYTELDEIVETAWKWFSRND</sequence>
<evidence type="ECO:0000256" key="5">
    <source>
        <dbReference type="ARBA" id="ARBA00023277"/>
    </source>
</evidence>
<dbReference type="Gene3D" id="3.90.25.10">
    <property type="entry name" value="UDP-galactose 4-epimerase, domain 1"/>
    <property type="match status" value="1"/>
</dbReference>
<evidence type="ECO:0000256" key="4">
    <source>
        <dbReference type="ARBA" id="ARBA00023235"/>
    </source>
</evidence>
<proteinExistence type="inferred from homology"/>
<gene>
    <name evidence="7" type="ORF">MNBD_PLANCTO02-2983</name>
</gene>
<dbReference type="AlphaFoldDB" id="A0A3B1DQR8"/>
<dbReference type="InterPro" id="IPR001509">
    <property type="entry name" value="Epimerase_deHydtase"/>
</dbReference>
<evidence type="ECO:0000256" key="2">
    <source>
        <dbReference type="ARBA" id="ARBA00007637"/>
    </source>
</evidence>
<dbReference type="EC" id="5.1.3.2" evidence="7"/>
<dbReference type="PANTHER" id="PTHR43725:SF53">
    <property type="entry name" value="UDP-ARABINOSE 4-EPIMERASE 1"/>
    <property type="match status" value="1"/>
</dbReference>
<name>A0A3B1DQR8_9ZZZZ</name>
<dbReference type="NCBIfam" id="TIGR01179">
    <property type="entry name" value="galE"/>
    <property type="match status" value="1"/>
</dbReference>
<dbReference type="EMBL" id="UOGL01000209">
    <property type="protein sequence ID" value="VAX38474.1"/>
    <property type="molecule type" value="Genomic_DNA"/>
</dbReference>
<dbReference type="CDD" id="cd05247">
    <property type="entry name" value="UDP_G4E_1_SDR_e"/>
    <property type="match status" value="1"/>
</dbReference>
<protein>
    <submittedName>
        <fullName evidence="7">UDP-glucose 4-epimerase</fullName>
        <ecNumber evidence="7">5.1.3.2</ecNumber>
    </submittedName>
</protein>
<dbReference type="InterPro" id="IPR005886">
    <property type="entry name" value="UDP_G4E"/>
</dbReference>
<accession>A0A3B1DQR8</accession>
<organism evidence="7">
    <name type="scientific">hydrothermal vent metagenome</name>
    <dbReference type="NCBI Taxonomy" id="652676"/>
    <lineage>
        <taxon>unclassified sequences</taxon>
        <taxon>metagenomes</taxon>
        <taxon>ecological metagenomes</taxon>
    </lineage>
</organism>
<dbReference type="InterPro" id="IPR036291">
    <property type="entry name" value="NAD(P)-bd_dom_sf"/>
</dbReference>
<evidence type="ECO:0000259" key="6">
    <source>
        <dbReference type="Pfam" id="PF01370"/>
    </source>
</evidence>
<dbReference type="Pfam" id="PF01370">
    <property type="entry name" value="Epimerase"/>
    <property type="match status" value="1"/>
</dbReference>